<accession>A0A2S7IP89</accession>
<evidence type="ECO:0000313" key="2">
    <source>
        <dbReference type="EMBL" id="PQA59496.1"/>
    </source>
</evidence>
<evidence type="ECO:0000313" key="3">
    <source>
        <dbReference type="Proteomes" id="UP000239590"/>
    </source>
</evidence>
<keyword evidence="2" id="KW-0808">Transferase</keyword>
<dbReference type="Proteomes" id="UP000239590">
    <property type="component" value="Unassembled WGS sequence"/>
</dbReference>
<dbReference type="PANTHER" id="PTHR43685">
    <property type="entry name" value="GLYCOSYLTRANSFERASE"/>
    <property type="match status" value="1"/>
</dbReference>
<evidence type="ECO:0000259" key="1">
    <source>
        <dbReference type="Pfam" id="PF00535"/>
    </source>
</evidence>
<dbReference type="Gene3D" id="3.90.550.10">
    <property type="entry name" value="Spore Coat Polysaccharide Biosynthesis Protein SpsA, Chain A"/>
    <property type="match status" value="1"/>
</dbReference>
<reference evidence="3" key="1">
    <citation type="submission" date="2018-02" db="EMBL/GenBank/DDBJ databases">
        <title>Genome sequencing of Solimonas sp. HR-BB.</title>
        <authorList>
            <person name="Lee Y."/>
            <person name="Jeon C.O."/>
        </authorList>
    </citation>
    <scope>NUCLEOTIDE SEQUENCE [LARGE SCALE GENOMIC DNA]</scope>
    <source>
        <strain evidence="3">HR-U</strain>
    </source>
</reference>
<proteinExistence type="predicted"/>
<dbReference type="InterPro" id="IPR029044">
    <property type="entry name" value="Nucleotide-diphossugar_trans"/>
</dbReference>
<dbReference type="EMBL" id="PTRA01000001">
    <property type="protein sequence ID" value="PQA59496.1"/>
    <property type="molecule type" value="Genomic_DNA"/>
</dbReference>
<comment type="caution">
    <text evidence="2">The sequence shown here is derived from an EMBL/GenBank/DDBJ whole genome shotgun (WGS) entry which is preliminary data.</text>
</comment>
<dbReference type="OrthoDB" id="396512at2"/>
<dbReference type="InterPro" id="IPR001173">
    <property type="entry name" value="Glyco_trans_2-like"/>
</dbReference>
<dbReference type="SUPFAM" id="SSF53448">
    <property type="entry name" value="Nucleotide-diphospho-sugar transferases"/>
    <property type="match status" value="1"/>
</dbReference>
<organism evidence="2 3">
    <name type="scientific">Siphonobacter curvatus</name>
    <dbReference type="NCBI Taxonomy" id="2094562"/>
    <lineage>
        <taxon>Bacteria</taxon>
        <taxon>Pseudomonadati</taxon>
        <taxon>Bacteroidota</taxon>
        <taxon>Cytophagia</taxon>
        <taxon>Cytophagales</taxon>
        <taxon>Cytophagaceae</taxon>
        <taxon>Siphonobacter</taxon>
    </lineage>
</organism>
<gene>
    <name evidence="2" type="ORF">C5O19_07570</name>
</gene>
<dbReference type="Pfam" id="PF00535">
    <property type="entry name" value="Glycos_transf_2"/>
    <property type="match status" value="1"/>
</dbReference>
<name>A0A2S7IP89_9BACT</name>
<feature type="domain" description="Glycosyltransferase 2-like" evidence="1">
    <location>
        <begin position="10"/>
        <end position="114"/>
    </location>
</feature>
<dbReference type="GO" id="GO:0016740">
    <property type="term" value="F:transferase activity"/>
    <property type="evidence" value="ECO:0007669"/>
    <property type="project" value="UniProtKB-KW"/>
</dbReference>
<dbReference type="PANTHER" id="PTHR43685:SF11">
    <property type="entry name" value="GLYCOSYLTRANSFERASE TAGX-RELATED"/>
    <property type="match status" value="1"/>
</dbReference>
<dbReference type="InterPro" id="IPR050834">
    <property type="entry name" value="Glycosyltransf_2"/>
</dbReference>
<dbReference type="AlphaFoldDB" id="A0A2S7IP89"/>
<protein>
    <submittedName>
        <fullName evidence="2">Glycosyl transferase family 2</fullName>
    </submittedName>
</protein>
<sequence>MGMKQEPLVSIICLSYNHERFVAECLQSVFIQTYPALELIVVDDFSKDRSVSIIESLLRHQDKFIQNCNNQGVCQSFNRGLAQAKGKYIVDLAADDLLFPDTIAKQVAYFETLSEEYGAIFGDAVLISETGKKLGTWYKRDAQGKRLQPVPSGDVFAAVLAGTPILTVTAMTRRSVYEALDGYDESLLYEDFDFLVRASRRWKYGFKDECWVKYRQVKGSHSKQQQLRRTQQMESTWKVCEKAAVLVQTPEEISALLIRLRNGLRQCFFLEHYALGAQYAALYRRFKPLPSSLQAIAWACQLKIPFYQVYRTYQKLRR</sequence>
<keyword evidence="3" id="KW-1185">Reference proteome</keyword>